<name>A0A833TBF2_PHYIN</name>
<feature type="region of interest" description="Disordered" evidence="1">
    <location>
        <begin position="529"/>
        <end position="550"/>
    </location>
</feature>
<feature type="region of interest" description="Disordered" evidence="1">
    <location>
        <begin position="1"/>
        <end position="20"/>
    </location>
</feature>
<dbReference type="PROSITE" id="PS50006">
    <property type="entry name" value="FHA_DOMAIN"/>
    <property type="match status" value="1"/>
</dbReference>
<evidence type="ECO:0000259" key="2">
    <source>
        <dbReference type="PROSITE" id="PS50006"/>
    </source>
</evidence>
<reference evidence="3" key="1">
    <citation type="submission" date="2020-04" db="EMBL/GenBank/DDBJ databases">
        <title>Hybrid Assembly of Korean Phytophthora infestans isolates.</title>
        <authorList>
            <person name="Prokchorchik M."/>
            <person name="Lee Y."/>
            <person name="Seo J."/>
            <person name="Cho J.-H."/>
            <person name="Park Y.-E."/>
            <person name="Jang D.-C."/>
            <person name="Im J.-S."/>
            <person name="Choi J.-G."/>
            <person name="Park H.-J."/>
            <person name="Lee G.-B."/>
            <person name="Lee Y.-G."/>
            <person name="Hong S.-Y."/>
            <person name="Cho K."/>
            <person name="Sohn K.H."/>
        </authorList>
    </citation>
    <scope>NUCLEOTIDE SEQUENCE</scope>
    <source>
        <strain evidence="3">KR_1_A1</strain>
    </source>
</reference>
<dbReference type="Proteomes" id="UP000602510">
    <property type="component" value="Unassembled WGS sequence"/>
</dbReference>
<dbReference type="InterPro" id="IPR027417">
    <property type="entry name" value="P-loop_NTPase"/>
</dbReference>
<feature type="compositionally biased region" description="Basic residues" evidence="1">
    <location>
        <begin position="466"/>
        <end position="475"/>
    </location>
</feature>
<sequence length="1041" mass="113561">MEPQPPGRRKRALEDDDRRSPRALYESEIISPRLVDVQVGLSTSVGGHVGIAEAGAERGRVTGAIKSRRLSESVDASPAVFVTKLTSLSGPVSPTLPFTSAPFEMKKAGGLGHPIFTLGQARPAISTPLGTPGHATEQQISPRLLEGGLTARVVGSGISPLGSQILTQEQKSPVLQGKPEIVGEKPRAGRGLPTISDLLGPGAQDNNKSPVFGSLNTPYRVPTVTSTTAPSSKQVTKREPFPLNQRRNLGSVKGIRTPLLDSGGARNITHTAPMLSFDADDVSSDEELIGIPGPDIPDPDISFSQEKLGDLSVTENNLEETAVLTLCDGLANSLTKVERDRMELLNLYTIALAQQPSPIVLGRDQFQDVFGDNIRGGMLSHLSRRHCLIHVENMSSQDESARMGVKVRIEDTSTNGIKINGLPLKNGQSHELQLNDIVTLMRIRRGEEDVSLEYKLIRADPGPEKSKRRSRKSRHDGRFVRPSDKFSCELLDVSNRHGLSPVQESDGVSPVTVPARAIAQDMRHEIPAGLFTPADTSQSSRKKEDTSKAEPFRPMPILARRIQCTVLFADQSTQDFSETSQPLEEANFDYREELSEILSSFASIRSFDASSYHCATIETIEDALNDDSDVVFYTGGGDEDHLVVEGSNGLSARLEKDDIRQLLSEAGPYSPKLIVVIAPSLGPANRLRTRLLAFLLAECGAPHVCFLSSTSKHSLRVTSFIRALTAGLLKGYSIEKSYILAEFVALNDLLPIVRPTDQICKLLPSSKRHNNQIGSPITEAAADRNVIALLNALFIPVLATHFLGRDVQVRKVKAALAQKIRVCNVHGPRGVGKSSIAIHVAKMSYRTRGYRNGVHYFAVDKLVEHIQNGINSVLASSHDDEYPRPSTQREDPLPKVIEGVETLLHSLPETDPANYPTTLLVLDGCDVVLPALEVFVLNIIRSFPSVQILVTSTEKLQLDTDGGDYLREEAIHVKELGKADSAKLFFKLARGHLTSRQFRHLFPDSSIDAISNDERLLGTKGNPFRISRLVYQLESQTAIGN</sequence>
<dbReference type="EMBL" id="WSZM01000160">
    <property type="protein sequence ID" value="KAF4039854.1"/>
    <property type="molecule type" value="Genomic_DNA"/>
</dbReference>
<dbReference type="PANTHER" id="PTHR47691:SF3">
    <property type="entry name" value="HTH-TYPE TRANSCRIPTIONAL REGULATOR RV0890C-RELATED"/>
    <property type="match status" value="1"/>
</dbReference>
<dbReference type="Gene3D" id="2.60.200.20">
    <property type="match status" value="1"/>
</dbReference>
<feature type="compositionally biased region" description="Basic and acidic residues" evidence="1">
    <location>
        <begin position="541"/>
        <end position="550"/>
    </location>
</feature>
<accession>A0A833TBF2</accession>
<feature type="domain" description="FHA" evidence="2">
    <location>
        <begin position="359"/>
        <end position="424"/>
    </location>
</feature>
<dbReference type="SUPFAM" id="SSF49879">
    <property type="entry name" value="SMAD/FHA domain"/>
    <property type="match status" value="1"/>
</dbReference>
<protein>
    <submittedName>
        <fullName evidence="3">Forkhead-associated domain-containing protein</fullName>
    </submittedName>
</protein>
<dbReference type="Gene3D" id="3.40.50.300">
    <property type="entry name" value="P-loop containing nucleotide triphosphate hydrolases"/>
    <property type="match status" value="1"/>
</dbReference>
<evidence type="ECO:0000256" key="1">
    <source>
        <dbReference type="SAM" id="MobiDB-lite"/>
    </source>
</evidence>
<evidence type="ECO:0000313" key="3">
    <source>
        <dbReference type="EMBL" id="KAF4039854.1"/>
    </source>
</evidence>
<dbReference type="InterPro" id="IPR008984">
    <property type="entry name" value="SMAD_FHA_dom_sf"/>
</dbReference>
<dbReference type="AlphaFoldDB" id="A0A833TBF2"/>
<dbReference type="SUPFAM" id="SSF52540">
    <property type="entry name" value="P-loop containing nucleoside triphosphate hydrolases"/>
    <property type="match status" value="1"/>
</dbReference>
<keyword evidence="4" id="KW-1185">Reference proteome</keyword>
<gene>
    <name evidence="3" type="ORF">GN244_ATG07947</name>
</gene>
<proteinExistence type="predicted"/>
<dbReference type="InterPro" id="IPR000253">
    <property type="entry name" value="FHA_dom"/>
</dbReference>
<dbReference type="Pfam" id="PF00498">
    <property type="entry name" value="FHA"/>
    <property type="match status" value="1"/>
</dbReference>
<dbReference type="PANTHER" id="PTHR47691">
    <property type="entry name" value="REGULATOR-RELATED"/>
    <property type="match status" value="1"/>
</dbReference>
<evidence type="ECO:0000313" key="4">
    <source>
        <dbReference type="Proteomes" id="UP000602510"/>
    </source>
</evidence>
<comment type="caution">
    <text evidence="3">The sequence shown here is derived from an EMBL/GenBank/DDBJ whole genome shotgun (WGS) entry which is preliminary data.</text>
</comment>
<feature type="region of interest" description="Disordered" evidence="1">
    <location>
        <begin position="461"/>
        <end position="480"/>
    </location>
</feature>
<organism evidence="3 4">
    <name type="scientific">Phytophthora infestans</name>
    <name type="common">Potato late blight agent</name>
    <name type="synonym">Botrytis infestans</name>
    <dbReference type="NCBI Taxonomy" id="4787"/>
    <lineage>
        <taxon>Eukaryota</taxon>
        <taxon>Sar</taxon>
        <taxon>Stramenopiles</taxon>
        <taxon>Oomycota</taxon>
        <taxon>Peronosporomycetes</taxon>
        <taxon>Peronosporales</taxon>
        <taxon>Peronosporaceae</taxon>
        <taxon>Phytophthora</taxon>
    </lineage>
</organism>
<dbReference type="SMART" id="SM00240">
    <property type="entry name" value="FHA"/>
    <property type="match status" value="1"/>
</dbReference>